<dbReference type="InterPro" id="IPR028081">
    <property type="entry name" value="Leu-bd"/>
</dbReference>
<dbReference type="PANTHER" id="PTHR47235:SF1">
    <property type="entry name" value="BLR6548 PROTEIN"/>
    <property type="match status" value="1"/>
</dbReference>
<dbReference type="STRING" id="1005945.SAMN05216561_108157"/>
<dbReference type="EMBL" id="FOQG01000008">
    <property type="protein sequence ID" value="SFI44116.1"/>
    <property type="molecule type" value="Genomic_DNA"/>
</dbReference>
<gene>
    <name evidence="5" type="ORF">SAMN05216561_108157</name>
</gene>
<dbReference type="Gene3D" id="3.40.50.2300">
    <property type="match status" value="2"/>
</dbReference>
<feature type="region of interest" description="Disordered" evidence="3">
    <location>
        <begin position="47"/>
        <end position="114"/>
    </location>
</feature>
<evidence type="ECO:0000313" key="5">
    <source>
        <dbReference type="EMBL" id="SFI44116.1"/>
    </source>
</evidence>
<dbReference type="OrthoDB" id="3764616at2"/>
<keyword evidence="2" id="KW-0732">Signal</keyword>
<dbReference type="SUPFAM" id="SSF53822">
    <property type="entry name" value="Periplasmic binding protein-like I"/>
    <property type="match status" value="1"/>
</dbReference>
<feature type="domain" description="Leucine-binding protein" evidence="4">
    <location>
        <begin position="133"/>
        <end position="477"/>
    </location>
</feature>
<reference evidence="5 6" key="1">
    <citation type="submission" date="2016-10" db="EMBL/GenBank/DDBJ databases">
        <authorList>
            <person name="de Groot N.N."/>
        </authorList>
    </citation>
    <scope>NUCLEOTIDE SEQUENCE [LARGE SCALE GENOMIC DNA]</scope>
    <source>
        <strain evidence="5 6">CGMCC 1.11156</strain>
    </source>
</reference>
<dbReference type="AlphaFoldDB" id="A0A1I3I861"/>
<accession>A0A1I3I861</accession>
<dbReference type="RefSeq" id="WP_091113517.1">
    <property type="nucleotide sequence ID" value="NZ_BKAF01000036.1"/>
</dbReference>
<dbReference type="InterPro" id="IPR028082">
    <property type="entry name" value="Peripla_BP_I"/>
</dbReference>
<keyword evidence="6" id="KW-1185">Reference proteome</keyword>
<dbReference type="PROSITE" id="PS51257">
    <property type="entry name" value="PROKAR_LIPOPROTEIN"/>
    <property type="match status" value="1"/>
</dbReference>
<name>A0A1I3I861_9ACTN</name>
<protein>
    <submittedName>
        <fullName evidence="5">ABC-type branched-chain amino acid transport system, substrate-binding protein</fullName>
    </submittedName>
</protein>
<organism evidence="5 6">
    <name type="scientific">Nocardioides psychrotolerans</name>
    <dbReference type="NCBI Taxonomy" id="1005945"/>
    <lineage>
        <taxon>Bacteria</taxon>
        <taxon>Bacillati</taxon>
        <taxon>Actinomycetota</taxon>
        <taxon>Actinomycetes</taxon>
        <taxon>Propionibacteriales</taxon>
        <taxon>Nocardioidaceae</taxon>
        <taxon>Nocardioides</taxon>
    </lineage>
</organism>
<dbReference type="Proteomes" id="UP000198649">
    <property type="component" value="Unassembled WGS sequence"/>
</dbReference>
<evidence type="ECO:0000256" key="3">
    <source>
        <dbReference type="SAM" id="MobiDB-lite"/>
    </source>
</evidence>
<dbReference type="Pfam" id="PF13458">
    <property type="entry name" value="Peripla_BP_6"/>
    <property type="match status" value="1"/>
</dbReference>
<feature type="compositionally biased region" description="Low complexity" evidence="3">
    <location>
        <begin position="63"/>
        <end position="86"/>
    </location>
</feature>
<dbReference type="PANTHER" id="PTHR47235">
    <property type="entry name" value="BLR6548 PROTEIN"/>
    <property type="match status" value="1"/>
</dbReference>
<evidence type="ECO:0000259" key="4">
    <source>
        <dbReference type="Pfam" id="PF13458"/>
    </source>
</evidence>
<evidence type="ECO:0000313" key="6">
    <source>
        <dbReference type="Proteomes" id="UP000198649"/>
    </source>
</evidence>
<evidence type="ECO:0000256" key="1">
    <source>
        <dbReference type="ARBA" id="ARBA00010062"/>
    </source>
</evidence>
<proteinExistence type="inferred from homology"/>
<evidence type="ECO:0000256" key="2">
    <source>
        <dbReference type="ARBA" id="ARBA00022729"/>
    </source>
</evidence>
<comment type="similarity">
    <text evidence="1">Belongs to the leucine-binding protein family.</text>
</comment>
<sequence>MSQPRGRRTTLLPVLVLLLVGVLAACGSRIHPETVAQLEGGSVAVPGQAEGGTAAGAVGGDTTGTPGSSPLPGAPGAVPEAGAPLAETDRTGGGETGSDGGATAPTGENAAGGGGAAGGCEGFANQTGITDTTITIANASDISGPVPGLFQAGQDAVRAYAAYFNATSDVCGRKLEVLQLDSRTDAAADQLAYTKACDEAFAAVGSMSAFDSGGAATAQGCGLPDLRAAAASLERSRCATCFGALSLKANEFENAVPDWVMANYPDAAKKAAYVWINAGAVPANANYQADAMEKRGLDFIIRQGIDISEFNYAPYVQELKDAGVEYVQFLGSSSHSVRMAQAMQQQGYKPDLFMMSQPMYEQGYISQAGEAAEGTHIFITHVPFEEASTNPEVSLYLAWLQQASPGAEPTSYGLFAWSAARLFVEQATALGGKLTRPALIASLKQVKDWTANDAHGPQNVGAKRTGECWRFIKVEGGRWTAAGARDYSCRGTTVVPE</sequence>
<feature type="compositionally biased region" description="Gly residues" evidence="3">
    <location>
        <begin position="49"/>
        <end position="62"/>
    </location>
</feature>